<organism evidence="1">
    <name type="scientific">Arundo donax</name>
    <name type="common">Giant reed</name>
    <name type="synonym">Donax arundinaceus</name>
    <dbReference type="NCBI Taxonomy" id="35708"/>
    <lineage>
        <taxon>Eukaryota</taxon>
        <taxon>Viridiplantae</taxon>
        <taxon>Streptophyta</taxon>
        <taxon>Embryophyta</taxon>
        <taxon>Tracheophyta</taxon>
        <taxon>Spermatophyta</taxon>
        <taxon>Magnoliopsida</taxon>
        <taxon>Liliopsida</taxon>
        <taxon>Poales</taxon>
        <taxon>Poaceae</taxon>
        <taxon>PACMAD clade</taxon>
        <taxon>Arundinoideae</taxon>
        <taxon>Arundineae</taxon>
        <taxon>Arundo</taxon>
    </lineage>
</organism>
<accession>A0A0A9HRT4</accession>
<dbReference type="AlphaFoldDB" id="A0A0A9HRT4"/>
<reference evidence="1" key="1">
    <citation type="submission" date="2014-09" db="EMBL/GenBank/DDBJ databases">
        <authorList>
            <person name="Magalhaes I.L.F."/>
            <person name="Oliveira U."/>
            <person name="Santos F.R."/>
            <person name="Vidigal T.H.D.A."/>
            <person name="Brescovit A.D."/>
            <person name="Santos A.J."/>
        </authorList>
    </citation>
    <scope>NUCLEOTIDE SEQUENCE</scope>
    <source>
        <tissue evidence="1">Shoot tissue taken approximately 20 cm above the soil surface</tissue>
    </source>
</reference>
<reference evidence="1" key="2">
    <citation type="journal article" date="2015" name="Data Brief">
        <title>Shoot transcriptome of the giant reed, Arundo donax.</title>
        <authorList>
            <person name="Barrero R.A."/>
            <person name="Guerrero F.D."/>
            <person name="Moolhuijzen P."/>
            <person name="Goolsby J.A."/>
            <person name="Tidwell J."/>
            <person name="Bellgard S.E."/>
            <person name="Bellgard M.I."/>
        </authorList>
    </citation>
    <scope>NUCLEOTIDE SEQUENCE</scope>
    <source>
        <tissue evidence="1">Shoot tissue taken approximately 20 cm above the soil surface</tissue>
    </source>
</reference>
<protein>
    <submittedName>
        <fullName evidence="1">Uncharacterized protein</fullName>
    </submittedName>
</protein>
<dbReference type="EMBL" id="GBRH01158444">
    <property type="protein sequence ID" value="JAE39452.1"/>
    <property type="molecule type" value="Transcribed_RNA"/>
</dbReference>
<name>A0A0A9HRT4_ARUDO</name>
<proteinExistence type="predicted"/>
<evidence type="ECO:0000313" key="1">
    <source>
        <dbReference type="EMBL" id="JAE39452.1"/>
    </source>
</evidence>
<sequence length="30" mass="3472">MGYLSNQYIFLSLAADHHSGSQLEYHFQTL</sequence>